<accession>A0ABR3G578</accession>
<dbReference type="EMBL" id="JBBBZM010000302">
    <property type="protein sequence ID" value="KAL0631089.1"/>
    <property type="molecule type" value="Genomic_DNA"/>
</dbReference>
<organism evidence="2 3">
    <name type="scientific">Discina gigas</name>
    <dbReference type="NCBI Taxonomy" id="1032678"/>
    <lineage>
        <taxon>Eukaryota</taxon>
        <taxon>Fungi</taxon>
        <taxon>Dikarya</taxon>
        <taxon>Ascomycota</taxon>
        <taxon>Pezizomycotina</taxon>
        <taxon>Pezizomycetes</taxon>
        <taxon>Pezizales</taxon>
        <taxon>Discinaceae</taxon>
        <taxon>Discina</taxon>
    </lineage>
</organism>
<reference evidence="2 3" key="1">
    <citation type="submission" date="2024-02" db="EMBL/GenBank/DDBJ databases">
        <title>Discinaceae phylogenomics.</title>
        <authorList>
            <person name="Dirks A.C."/>
            <person name="James T.Y."/>
        </authorList>
    </citation>
    <scope>NUCLEOTIDE SEQUENCE [LARGE SCALE GENOMIC DNA]</scope>
    <source>
        <strain evidence="2 3">ACD0624</strain>
    </source>
</reference>
<protein>
    <recommendedName>
        <fullName evidence="4">PD-(D/E)XK endonuclease-like domain-containing protein</fullName>
    </recommendedName>
</protein>
<keyword evidence="3" id="KW-1185">Reference proteome</keyword>
<comment type="caution">
    <text evidence="2">The sequence shown here is derived from an EMBL/GenBank/DDBJ whole genome shotgun (WGS) entry which is preliminary data.</text>
</comment>
<evidence type="ECO:0000256" key="1">
    <source>
        <dbReference type="SAM" id="MobiDB-lite"/>
    </source>
</evidence>
<dbReference type="Proteomes" id="UP001447188">
    <property type="component" value="Unassembled WGS sequence"/>
</dbReference>
<name>A0ABR3G578_9PEZI</name>
<proteinExistence type="predicted"/>
<evidence type="ECO:0008006" key="4">
    <source>
        <dbReference type="Google" id="ProtNLM"/>
    </source>
</evidence>
<sequence>MATFRVTKAKRVDGFTLGSLQRCLTGVSGSELKSSPTLKRIYEISSKCLTATSASLEQVLEVFDLVLNYDDEGCLGDCHEWDLGRNLGVEDSVWLDYGLHIYQKLFTTQSEATCRTVLDLILLDRLARVPNSSVTNFQDYADRHHKRHSKPSRNPAKPPSDDAGGHDASLKAYGEVYMSSKVKGIRCTGRADYAIGYGASRNMLETLFVIIEAKSGASLLMAKAVSQTLFYLGILRSERRRAGKKNTTVYGVQLSAMFELDGQAGRKKIIAYIHHILNNCVKSSPTSSPTKDICKMEAEVGDYENVVGRVVFRLGSGFLELEEVDEEWIPEEVF</sequence>
<evidence type="ECO:0000313" key="2">
    <source>
        <dbReference type="EMBL" id="KAL0631089.1"/>
    </source>
</evidence>
<feature type="region of interest" description="Disordered" evidence="1">
    <location>
        <begin position="140"/>
        <end position="165"/>
    </location>
</feature>
<evidence type="ECO:0000313" key="3">
    <source>
        <dbReference type="Proteomes" id="UP001447188"/>
    </source>
</evidence>
<gene>
    <name evidence="2" type="ORF">Q9L58_010048</name>
</gene>